<dbReference type="InterPro" id="IPR002912">
    <property type="entry name" value="ACT_dom"/>
</dbReference>
<comment type="similarity">
    <text evidence="7">Belongs to the GlnD family.</text>
</comment>
<keyword evidence="4 7" id="KW-0378">Hydrolase</keyword>
<comment type="activity regulation">
    <text evidence="7">Uridylyltransferase (UTase) activity is inhibited by glutamine, while glutamine activates uridylyl-removing (UR) activity.</text>
</comment>
<gene>
    <name evidence="7" type="primary">glnD</name>
    <name evidence="10" type="ORF">HDIA_0618</name>
</gene>
<dbReference type="InterPro" id="IPR043519">
    <property type="entry name" value="NT_sf"/>
</dbReference>
<keyword evidence="6 7" id="KW-0511">Multifunctional enzyme</keyword>
<dbReference type="CDD" id="cd04899">
    <property type="entry name" value="ACT_ACR-UUR-like_2"/>
    <property type="match status" value="1"/>
</dbReference>
<evidence type="ECO:0000259" key="9">
    <source>
        <dbReference type="PROSITE" id="PS51831"/>
    </source>
</evidence>
<dbReference type="PANTHER" id="PTHR47320">
    <property type="entry name" value="BIFUNCTIONAL URIDYLYLTRANSFERASE/URIDYLYL-REMOVING ENZYME"/>
    <property type="match status" value="1"/>
</dbReference>
<dbReference type="SUPFAM" id="SSF55021">
    <property type="entry name" value="ACT-like"/>
    <property type="match status" value="2"/>
</dbReference>
<keyword evidence="3" id="KW-0677">Repeat</keyword>
<feature type="domain" description="ACT" evidence="8">
    <location>
        <begin position="849"/>
        <end position="929"/>
    </location>
</feature>
<keyword evidence="5 7" id="KW-0460">Magnesium</keyword>
<dbReference type="HAMAP" id="MF_00277">
    <property type="entry name" value="PII_uridylyl_transf"/>
    <property type="match status" value="1"/>
</dbReference>
<comment type="catalytic activity">
    <reaction evidence="7">
        <text>[protein-PII]-L-tyrosine + UTP = [protein-PII]-uridylyl-L-tyrosine + diphosphate</text>
        <dbReference type="Rhea" id="RHEA:13673"/>
        <dbReference type="Rhea" id="RHEA-COMP:12147"/>
        <dbReference type="Rhea" id="RHEA-COMP:12148"/>
        <dbReference type="ChEBI" id="CHEBI:33019"/>
        <dbReference type="ChEBI" id="CHEBI:46398"/>
        <dbReference type="ChEBI" id="CHEBI:46858"/>
        <dbReference type="ChEBI" id="CHEBI:90602"/>
        <dbReference type="EC" id="2.7.7.59"/>
    </reaction>
</comment>
<dbReference type="InterPro" id="IPR003607">
    <property type="entry name" value="HD/PDEase_dom"/>
</dbReference>
<dbReference type="EC" id="2.7.7.59" evidence="7"/>
<proteinExistence type="inferred from homology"/>
<feature type="domain" description="HD" evidence="9">
    <location>
        <begin position="497"/>
        <end position="620"/>
    </location>
</feature>
<dbReference type="PIRSF" id="PIRSF006288">
    <property type="entry name" value="PII_uridyltransf"/>
    <property type="match status" value="1"/>
</dbReference>
<dbReference type="InterPro" id="IPR006674">
    <property type="entry name" value="HD_domain"/>
</dbReference>
<dbReference type="NCBIfam" id="NF003467">
    <property type="entry name" value="PRK05092.1"/>
    <property type="match status" value="1"/>
</dbReference>
<keyword evidence="1 7" id="KW-0808">Transferase</keyword>
<dbReference type="InterPro" id="IPR045865">
    <property type="entry name" value="ACT-like_dom_sf"/>
</dbReference>
<organism evidence="10 11">
    <name type="scientific">Hartmannibacter diazotrophicus</name>
    <dbReference type="NCBI Taxonomy" id="1482074"/>
    <lineage>
        <taxon>Bacteria</taxon>
        <taxon>Pseudomonadati</taxon>
        <taxon>Pseudomonadota</taxon>
        <taxon>Alphaproteobacteria</taxon>
        <taxon>Hyphomicrobiales</taxon>
        <taxon>Pleomorphomonadaceae</taxon>
        <taxon>Hartmannibacter</taxon>
    </lineage>
</organism>
<dbReference type="PROSITE" id="PS51671">
    <property type="entry name" value="ACT"/>
    <property type="match status" value="2"/>
</dbReference>
<dbReference type="OrthoDB" id="9758038at2"/>
<dbReference type="Pfam" id="PF01966">
    <property type="entry name" value="HD"/>
    <property type="match status" value="1"/>
</dbReference>
<comment type="function">
    <text evidence="7">Modifies, by uridylylation and deuridylylation, the PII regulatory proteins (GlnB and homologs), in response to the nitrogen status of the cell that GlnD senses through the glutamine level. Under low glutamine levels, catalyzes the conversion of the PII proteins and UTP to PII-UMP and PPi, while under higher glutamine levels, GlnD hydrolyzes PII-UMP to PII and UMP (deuridylylation). Thus, controls uridylylation state and activity of the PII proteins, and plays an important role in the regulation of nitrogen metabolism.</text>
</comment>
<evidence type="ECO:0000313" key="10">
    <source>
        <dbReference type="EMBL" id="SON54159.1"/>
    </source>
</evidence>
<dbReference type="SUPFAM" id="SSF81301">
    <property type="entry name" value="Nucleotidyltransferase"/>
    <property type="match status" value="1"/>
</dbReference>
<dbReference type="InterPro" id="IPR010043">
    <property type="entry name" value="UTase/UR"/>
</dbReference>
<dbReference type="RefSeq" id="WP_099554251.1">
    <property type="nucleotide sequence ID" value="NZ_LT960614.1"/>
</dbReference>
<dbReference type="Pfam" id="PF24931">
    <property type="entry name" value="ACT_ACR9_3rd"/>
    <property type="match status" value="1"/>
</dbReference>
<comment type="domain">
    <text evidence="7">Has four distinct domains: an N-terminal nucleotidyltransferase (NT) domain responsible for UTase activity, a central HD domain that encodes UR activity, and two C-terminal ACT domains that seem to have a role in glutamine sensing.</text>
</comment>
<accession>A0A2C9D1W5</accession>
<evidence type="ECO:0000259" key="8">
    <source>
        <dbReference type="PROSITE" id="PS51671"/>
    </source>
</evidence>
<dbReference type="EC" id="3.1.4.-" evidence="7"/>
<dbReference type="Gene3D" id="3.30.460.10">
    <property type="entry name" value="Beta Polymerase, domain 2"/>
    <property type="match status" value="1"/>
</dbReference>
<dbReference type="SUPFAM" id="SSF81891">
    <property type="entry name" value="Poly A polymerase C-terminal region-like"/>
    <property type="match status" value="1"/>
</dbReference>
<dbReference type="CDD" id="cd04900">
    <property type="entry name" value="ACT_UUR-like_1"/>
    <property type="match status" value="1"/>
</dbReference>
<dbReference type="KEGG" id="hdi:HDIA_0618"/>
<dbReference type="GO" id="GO:0008773">
    <property type="term" value="F:[protein-PII] uridylyltransferase activity"/>
    <property type="evidence" value="ECO:0007669"/>
    <property type="project" value="UniProtKB-UniRule"/>
</dbReference>
<dbReference type="GO" id="GO:0008081">
    <property type="term" value="F:phosphoric diester hydrolase activity"/>
    <property type="evidence" value="ECO:0007669"/>
    <property type="project" value="UniProtKB-UniRule"/>
</dbReference>
<dbReference type="Gene3D" id="3.30.70.260">
    <property type="match status" value="1"/>
</dbReference>
<dbReference type="PANTHER" id="PTHR47320:SF1">
    <property type="entry name" value="BIFUNCTIONAL URIDYLYLTRANSFERASE_URIDYLYL-REMOVING ENZYME"/>
    <property type="match status" value="1"/>
</dbReference>
<keyword evidence="2 7" id="KW-0548">Nucleotidyltransferase</keyword>
<evidence type="ECO:0000256" key="4">
    <source>
        <dbReference type="ARBA" id="ARBA00022801"/>
    </source>
</evidence>
<sequence>MSRIPANDPLFDEDALRREIDAIWDKSSSLDVARKDVLALLKRTNADAREAAREQLTSERKGTLCAKRISHLTDRLIRVIYDFAIEKVYPVDNPSAAEHMAAVAVGGYGRGLLAPGSDIDLLFLLPYKQTPWGESVVEFILYMLWDMGLKVGHATRRLDECIRLSKQDMTIRTSILEARLLFGDDTLFKDLVQRFRSEVVAGSSREFIQAKLSERDERHKRQGQSRYLVEPNIKESKGGLRDLHTLFWIAKYHYEVQSGEELVRLGVFSRSEYQRFKKGEDFLWAVRCNLHFLTRKAEDRLSFDVQRDVARLLGYQARSGLTDVERFMKHYFLVAKDVGDLTRIFCAALEATEVKSEPILDRVLGKLAIGRRGRRKDKEEAIGDLLVENNRLLHRDEEIFDRDPVALIRVFHLADRQDYAFHPELLKLITRKLKLVNTELRENEEANRLFLEILCSPRHPEKILRDMNEVGLLGRFIPEFGKVVAMMQFNMYHHYTVDEHTLRCIGILSDLENGREPERHPLATQLLKAGTLNRKVLYFALFLHDIAKGRPEDHSIAGAKVARKLCPRFGFSTSETDLIAWLVEQHLTMSMTAQSRDLADRKTIRDFAGVVQSIDRLKLLVVLTIADIRGVGPGVWTGWKGQLLRTLYYETEPYLLGGHSQISRERRVEAARAELFGALADWPEAERHAYVARHYPPYLLRVDLEAKLLHAAIIRKVDREKKRLATGFTLKPFEGTTEITVVAPDNTRLLSTIAGACTVAGGNIVDAQIFTTTDGMALDTIMISRELSADADESRRAERITSLIEATLEGREKLPESVARKVATRRPTKAFALETQVTLDNTLSDRFTVIEVSGLDRAGLLFDLTRMLSDLNLNIASAHIATFGERAVDVFYVTDLMGHKVLTTGRQGAIRRRMTQAFDGVPEAKAVPKKQVA</sequence>
<dbReference type="Pfam" id="PF08335">
    <property type="entry name" value="GlnD_UR_UTase"/>
    <property type="match status" value="1"/>
</dbReference>
<feature type="region of interest" description="Uridylyltransferase" evidence="7">
    <location>
        <begin position="1"/>
        <end position="378"/>
    </location>
</feature>
<evidence type="ECO:0000313" key="11">
    <source>
        <dbReference type="Proteomes" id="UP000223606"/>
    </source>
</evidence>
<dbReference type="CDD" id="cd00077">
    <property type="entry name" value="HDc"/>
    <property type="match status" value="1"/>
</dbReference>
<feature type="domain" description="ACT" evidence="8">
    <location>
        <begin position="738"/>
        <end position="820"/>
    </location>
</feature>
<dbReference type="InterPro" id="IPR013546">
    <property type="entry name" value="PII_UdlTrfase/GS_AdlTrfase"/>
</dbReference>
<dbReference type="PROSITE" id="PS51831">
    <property type="entry name" value="HD"/>
    <property type="match status" value="1"/>
</dbReference>
<evidence type="ECO:0000256" key="6">
    <source>
        <dbReference type="ARBA" id="ARBA00023268"/>
    </source>
</evidence>
<dbReference type="SUPFAM" id="SSF81593">
    <property type="entry name" value="Nucleotidyltransferase substrate binding subunit/domain"/>
    <property type="match status" value="1"/>
</dbReference>
<dbReference type="Gene3D" id="1.10.3090.10">
    <property type="entry name" value="cca-adding enzyme, domain 2"/>
    <property type="match status" value="1"/>
</dbReference>
<dbReference type="NCBIfam" id="TIGR01693">
    <property type="entry name" value="UTase_glnD"/>
    <property type="match status" value="1"/>
</dbReference>
<keyword evidence="11" id="KW-1185">Reference proteome</keyword>
<evidence type="ECO:0000256" key="3">
    <source>
        <dbReference type="ARBA" id="ARBA00022737"/>
    </source>
</evidence>
<evidence type="ECO:0000256" key="5">
    <source>
        <dbReference type="ARBA" id="ARBA00022842"/>
    </source>
</evidence>
<evidence type="ECO:0000256" key="1">
    <source>
        <dbReference type="ARBA" id="ARBA00022679"/>
    </source>
</evidence>
<dbReference type="Pfam" id="PF01909">
    <property type="entry name" value="NTP_transf_2"/>
    <property type="match status" value="1"/>
</dbReference>
<name>A0A2C9D1W5_9HYPH</name>
<dbReference type="Proteomes" id="UP000223606">
    <property type="component" value="Chromosome 1"/>
</dbReference>
<reference evidence="11" key="1">
    <citation type="submission" date="2017-09" db="EMBL/GenBank/DDBJ databases">
        <title>Genome sequence of Nannocystis excedens DSM 71.</title>
        <authorList>
            <person name="Blom J."/>
        </authorList>
    </citation>
    <scope>NUCLEOTIDE SEQUENCE [LARGE SCALE GENOMIC DNA]</scope>
    <source>
        <strain evidence="11">type strain: E19</strain>
    </source>
</reference>
<dbReference type="CDD" id="cd05401">
    <property type="entry name" value="NT_GlnE_GlnD_like"/>
    <property type="match status" value="1"/>
</dbReference>
<dbReference type="EMBL" id="LT960614">
    <property type="protein sequence ID" value="SON54159.1"/>
    <property type="molecule type" value="Genomic_DNA"/>
</dbReference>
<evidence type="ECO:0000256" key="2">
    <source>
        <dbReference type="ARBA" id="ARBA00022695"/>
    </source>
</evidence>
<protein>
    <recommendedName>
        <fullName evidence="7">Bifunctional uridylyltransferase/uridylyl-removing enzyme</fullName>
        <shortName evidence="7">UTase/UR</shortName>
    </recommendedName>
    <alternativeName>
        <fullName evidence="7">Bifunctional [protein-PII] modification enzyme</fullName>
    </alternativeName>
    <alternativeName>
        <fullName evidence="7">Bifunctional nitrogen sensor protein</fullName>
    </alternativeName>
    <domain>
        <recommendedName>
            <fullName evidence="7">[Protein-PII] uridylyltransferase</fullName>
            <shortName evidence="7">PII uridylyltransferase</shortName>
            <shortName evidence="7">UTase</shortName>
            <ecNumber evidence="7">2.7.7.59</ecNumber>
        </recommendedName>
    </domain>
    <domain>
        <recommendedName>
            <fullName evidence="7">[Protein-PII]-UMP uridylyl-removing enzyme</fullName>
            <shortName evidence="7">UR</shortName>
            <ecNumber evidence="7">3.1.4.-</ecNumber>
        </recommendedName>
    </domain>
</protein>
<evidence type="ECO:0000256" key="7">
    <source>
        <dbReference type="HAMAP-Rule" id="MF_00277"/>
    </source>
</evidence>
<dbReference type="SMART" id="SM00471">
    <property type="entry name" value="HDc"/>
    <property type="match status" value="1"/>
</dbReference>
<dbReference type="AlphaFoldDB" id="A0A2C9D1W5"/>
<comment type="catalytic activity">
    <reaction evidence="7">
        <text>[protein-PII]-uridylyl-L-tyrosine + H2O = [protein-PII]-L-tyrosine + UMP + H(+)</text>
        <dbReference type="Rhea" id="RHEA:48600"/>
        <dbReference type="Rhea" id="RHEA-COMP:12147"/>
        <dbReference type="Rhea" id="RHEA-COMP:12148"/>
        <dbReference type="ChEBI" id="CHEBI:15377"/>
        <dbReference type="ChEBI" id="CHEBI:15378"/>
        <dbReference type="ChEBI" id="CHEBI:46858"/>
        <dbReference type="ChEBI" id="CHEBI:57865"/>
        <dbReference type="ChEBI" id="CHEBI:90602"/>
    </reaction>
</comment>
<feature type="region of interest" description="Uridylyl-removing" evidence="7">
    <location>
        <begin position="379"/>
        <end position="737"/>
    </location>
</feature>
<comment type="cofactor">
    <cofactor evidence="7">
        <name>Mg(2+)</name>
        <dbReference type="ChEBI" id="CHEBI:18420"/>
    </cofactor>
</comment>
<dbReference type="GO" id="GO:0006808">
    <property type="term" value="P:regulation of nitrogen utilization"/>
    <property type="evidence" value="ECO:0007669"/>
    <property type="project" value="UniProtKB-UniRule"/>
</dbReference>
<dbReference type="InterPro" id="IPR002934">
    <property type="entry name" value="Polymerase_NTP_transf_dom"/>
</dbReference>